<dbReference type="AlphaFoldDB" id="A0A8B8JK31"/>
<keyword evidence="2" id="KW-1185">Reference proteome</keyword>
<feature type="compositionally biased region" description="Polar residues" evidence="1">
    <location>
        <begin position="24"/>
        <end position="64"/>
    </location>
</feature>
<name>A0A8B8JK31_ABRPR</name>
<sequence>MSSRLMRQILELMQAEEAAKGSINYGTSGSYNNHGTSNSFNNSAGGDQDFSNARINSGANSGDRTSYRHSNHYGGRTINNSGNFRGNGNAGFVEGGFNASTNNYY</sequence>
<dbReference type="GeneID" id="113847103"/>
<protein>
    <submittedName>
        <fullName evidence="3">Uncharacterized protein</fullName>
    </submittedName>
</protein>
<reference evidence="2" key="1">
    <citation type="journal article" date="2019" name="Toxins">
        <title>Detection of Abrin-Like and Prepropulchellin-Like Toxin Genes and Transcripts Using Whole Genome Sequencing and Full-Length Transcript Sequencing of Abrus precatorius.</title>
        <authorList>
            <person name="Hovde B.T."/>
            <person name="Daligault H.E."/>
            <person name="Hanschen E.R."/>
            <person name="Kunde Y.A."/>
            <person name="Johnson M.B."/>
            <person name="Starkenburg S.R."/>
            <person name="Johnson S.L."/>
        </authorList>
    </citation>
    <scope>NUCLEOTIDE SEQUENCE [LARGE SCALE GENOMIC DNA]</scope>
</reference>
<evidence type="ECO:0000256" key="1">
    <source>
        <dbReference type="SAM" id="MobiDB-lite"/>
    </source>
</evidence>
<proteinExistence type="predicted"/>
<dbReference type="OrthoDB" id="1428804at2759"/>
<organism evidence="2 3">
    <name type="scientific">Abrus precatorius</name>
    <name type="common">Indian licorice</name>
    <name type="synonym">Glycine abrus</name>
    <dbReference type="NCBI Taxonomy" id="3816"/>
    <lineage>
        <taxon>Eukaryota</taxon>
        <taxon>Viridiplantae</taxon>
        <taxon>Streptophyta</taxon>
        <taxon>Embryophyta</taxon>
        <taxon>Tracheophyta</taxon>
        <taxon>Spermatophyta</taxon>
        <taxon>Magnoliopsida</taxon>
        <taxon>eudicotyledons</taxon>
        <taxon>Gunneridae</taxon>
        <taxon>Pentapetalae</taxon>
        <taxon>rosids</taxon>
        <taxon>fabids</taxon>
        <taxon>Fabales</taxon>
        <taxon>Fabaceae</taxon>
        <taxon>Papilionoideae</taxon>
        <taxon>50 kb inversion clade</taxon>
        <taxon>NPAAA clade</taxon>
        <taxon>indigoferoid/millettioid clade</taxon>
        <taxon>Abreae</taxon>
        <taxon>Abrus</taxon>
    </lineage>
</organism>
<feature type="region of interest" description="Disordered" evidence="1">
    <location>
        <begin position="23"/>
        <end position="83"/>
    </location>
</feature>
<dbReference type="RefSeq" id="XP_027331777.1">
    <property type="nucleotide sequence ID" value="XM_027475976.1"/>
</dbReference>
<dbReference type="Proteomes" id="UP000694853">
    <property type="component" value="Unplaced"/>
</dbReference>
<reference evidence="3" key="2">
    <citation type="submission" date="2025-08" db="UniProtKB">
        <authorList>
            <consortium name="RefSeq"/>
        </authorList>
    </citation>
    <scope>IDENTIFICATION</scope>
    <source>
        <tissue evidence="3">Young leaves</tissue>
    </source>
</reference>
<gene>
    <name evidence="3" type="primary">LOC113847103</name>
</gene>
<accession>A0A8B8JK31</accession>
<dbReference type="KEGG" id="aprc:113847103"/>
<evidence type="ECO:0000313" key="3">
    <source>
        <dbReference type="RefSeq" id="XP_027331777.1"/>
    </source>
</evidence>
<evidence type="ECO:0000313" key="2">
    <source>
        <dbReference type="Proteomes" id="UP000694853"/>
    </source>
</evidence>